<dbReference type="OrthoDB" id="676889at2"/>
<proteinExistence type="predicted"/>
<dbReference type="AlphaFoldDB" id="A0A3B7MLW1"/>
<reference evidence="1 2" key="1">
    <citation type="submission" date="2018-09" db="EMBL/GenBank/DDBJ databases">
        <title>Genome sequencing of strain 6GH32-13.</title>
        <authorList>
            <person name="Weon H.-Y."/>
            <person name="Heo J."/>
            <person name="Kwon S.-W."/>
        </authorList>
    </citation>
    <scope>NUCLEOTIDE SEQUENCE [LARGE SCALE GENOMIC DNA]</scope>
    <source>
        <strain evidence="1 2">5GH32-13</strain>
    </source>
</reference>
<dbReference type="PROSITE" id="PS51257">
    <property type="entry name" value="PROKAR_LIPOPROTEIN"/>
    <property type="match status" value="1"/>
</dbReference>
<sequence>MRFLAYVLSGLLAACQAPSIQPTKGSTTAGTTKEAVKPGVPAVKPPYLVADSVVISIPGDSPYVYTAEEFNDIVNNFPTLYDSFPEHPDISYAQSGQFRSFVDSMGREKTISFSSEVGKDQYHVLYAYFLKKLHGEAVLNGKRDTLVSIYRHVNRIFGELKGGGTYFGHQYYRILGYAEWGLHQYKYYYEALGSKYSIAGQKRLYLALLRRKIDDELSTSYDITTENKATLRKQMAQTVAELDSLITDIFYLDKTTEFQYSSY</sequence>
<dbReference type="RefSeq" id="WP_119051385.1">
    <property type="nucleotide sequence ID" value="NZ_CP032157.1"/>
</dbReference>
<accession>A0A3B7MLW1</accession>
<evidence type="ECO:0000313" key="1">
    <source>
        <dbReference type="EMBL" id="AXY75504.1"/>
    </source>
</evidence>
<dbReference type="EMBL" id="CP032157">
    <property type="protein sequence ID" value="AXY75504.1"/>
    <property type="molecule type" value="Genomic_DNA"/>
</dbReference>
<name>A0A3B7MLW1_9BACT</name>
<evidence type="ECO:0000313" key="2">
    <source>
        <dbReference type="Proteomes" id="UP000263900"/>
    </source>
</evidence>
<dbReference type="KEGG" id="pseg:D3H65_16635"/>
<organism evidence="1 2">
    <name type="scientific">Paraflavitalea soli</name>
    <dbReference type="NCBI Taxonomy" id="2315862"/>
    <lineage>
        <taxon>Bacteria</taxon>
        <taxon>Pseudomonadati</taxon>
        <taxon>Bacteroidota</taxon>
        <taxon>Chitinophagia</taxon>
        <taxon>Chitinophagales</taxon>
        <taxon>Chitinophagaceae</taxon>
        <taxon>Paraflavitalea</taxon>
    </lineage>
</organism>
<gene>
    <name evidence="1" type="ORF">D3H65_16635</name>
</gene>
<protein>
    <submittedName>
        <fullName evidence="1">Uncharacterized protein</fullName>
    </submittedName>
</protein>
<keyword evidence="2" id="KW-1185">Reference proteome</keyword>
<dbReference type="Proteomes" id="UP000263900">
    <property type="component" value="Chromosome"/>
</dbReference>